<feature type="compositionally biased region" description="Low complexity" evidence="2">
    <location>
        <begin position="13"/>
        <end position="24"/>
    </location>
</feature>
<dbReference type="InterPro" id="IPR001482">
    <property type="entry name" value="T2SS/T4SS_dom"/>
</dbReference>
<keyword evidence="5" id="KW-1185">Reference proteome</keyword>
<dbReference type="OrthoDB" id="9805147at2"/>
<dbReference type="SUPFAM" id="SSF52540">
    <property type="entry name" value="P-loop containing nucleoside triphosphate hydrolases"/>
    <property type="match status" value="1"/>
</dbReference>
<gene>
    <name evidence="4" type="ORF">SAMN05421637_0235</name>
</gene>
<dbReference type="PROSITE" id="PS00662">
    <property type="entry name" value="T2SP_E"/>
    <property type="match status" value="1"/>
</dbReference>
<dbReference type="InterPro" id="IPR027417">
    <property type="entry name" value="P-loop_NTPase"/>
</dbReference>
<evidence type="ECO:0000256" key="1">
    <source>
        <dbReference type="ARBA" id="ARBA00006611"/>
    </source>
</evidence>
<dbReference type="Pfam" id="PF00437">
    <property type="entry name" value="T2SSE"/>
    <property type="match status" value="1"/>
</dbReference>
<dbReference type="Proteomes" id="UP000183315">
    <property type="component" value="Unassembled WGS sequence"/>
</dbReference>
<dbReference type="AlphaFoldDB" id="A0A1H6U2L1"/>
<accession>A0A1H6U2L1</accession>
<dbReference type="Gene3D" id="3.40.50.300">
    <property type="entry name" value="P-loop containing nucleotide triphosphate hydrolases"/>
    <property type="match status" value="1"/>
</dbReference>
<dbReference type="EMBL" id="FNZI01000001">
    <property type="protein sequence ID" value="SEI86569.1"/>
    <property type="molecule type" value="Genomic_DNA"/>
</dbReference>
<dbReference type="STRING" id="1043493.SAMN05421637_0235"/>
<dbReference type="GO" id="GO:0016887">
    <property type="term" value="F:ATP hydrolysis activity"/>
    <property type="evidence" value="ECO:0007669"/>
    <property type="project" value="InterPro"/>
</dbReference>
<dbReference type="NCBIfam" id="TIGR01420">
    <property type="entry name" value="pilT_fam"/>
    <property type="match status" value="1"/>
</dbReference>
<dbReference type="CDD" id="cd01131">
    <property type="entry name" value="PilT"/>
    <property type="match status" value="1"/>
</dbReference>
<dbReference type="GO" id="GO:0005524">
    <property type="term" value="F:ATP binding"/>
    <property type="evidence" value="ECO:0007669"/>
    <property type="project" value="InterPro"/>
</dbReference>
<dbReference type="InterPro" id="IPR050921">
    <property type="entry name" value="T4SS_GSP_E_ATPase"/>
</dbReference>
<feature type="region of interest" description="Disordered" evidence="2">
    <location>
        <begin position="1"/>
        <end position="118"/>
    </location>
</feature>
<evidence type="ECO:0000313" key="5">
    <source>
        <dbReference type="Proteomes" id="UP000183315"/>
    </source>
</evidence>
<feature type="domain" description="Bacterial type II secretion system protein E" evidence="3">
    <location>
        <begin position="343"/>
        <end position="357"/>
    </location>
</feature>
<dbReference type="SMART" id="SM00382">
    <property type="entry name" value="AAA"/>
    <property type="match status" value="1"/>
</dbReference>
<dbReference type="RefSeq" id="WP_081953091.1">
    <property type="nucleotide sequence ID" value="NZ_BBLU01000001.1"/>
</dbReference>
<feature type="compositionally biased region" description="Low complexity" evidence="2">
    <location>
        <begin position="82"/>
        <end position="100"/>
    </location>
</feature>
<dbReference type="eggNOG" id="COG2805">
    <property type="taxonomic scope" value="Bacteria"/>
</dbReference>
<evidence type="ECO:0000256" key="2">
    <source>
        <dbReference type="SAM" id="MobiDB-lite"/>
    </source>
</evidence>
<dbReference type="InterPro" id="IPR006321">
    <property type="entry name" value="PilT/PilU"/>
</dbReference>
<evidence type="ECO:0000259" key="3">
    <source>
        <dbReference type="PROSITE" id="PS00662"/>
    </source>
</evidence>
<dbReference type="PANTHER" id="PTHR30486">
    <property type="entry name" value="TWITCHING MOTILITY PROTEIN PILT"/>
    <property type="match status" value="1"/>
</dbReference>
<protein>
    <submittedName>
        <fullName evidence="4">Twitching motility protein PilT</fullName>
    </submittedName>
</protein>
<proteinExistence type="inferred from homology"/>
<dbReference type="Gene3D" id="3.30.450.90">
    <property type="match status" value="1"/>
</dbReference>
<evidence type="ECO:0000313" key="4">
    <source>
        <dbReference type="EMBL" id="SEI86569.1"/>
    </source>
</evidence>
<sequence length="509" mass="54234">MDGSTQDRPSWPAPQQAAQQPQAPVALHGGAQQPARAPFLSERRGTGLDGSQPAPPTGQPVPGAAPTSFQPQAPAPQPTAPQAPAQGFAPGGPASAAPTAYGQQSFAPAPPAAAPAPAAAAQPAATVVRQATPAGGNRIGMSSQREDSDLDLQVALREMMRLGASDLHITTGAPPMVRLDGGLTPIPGMERQTSDSIQRSLYSILTQKQRETFEEHLELDFSYALVGEGRFRVNLYQQRDSLGAAFRVIPYEIKALEALGVPPSVGNLAGKHRGLVLVTGPTGSGKSTTLASLIDLVNRNRAAHIMTVEDPIEFLHKHKKSLVNQREVGADTHSFQNALKHVLRQDPDVILVGEMRDLETISVALTAAETGHLVFATLHTQDAAQTIDRIIDVFPSEQQGQVRTQLATAIQGVVCQALAKRADGPGRAVATEVMIATPAIRNLIREGKTHQIYSMMQSGSRQGMHTMDQHLAELVRSGRISYEGGLELCHHYEDFNRLCGRTGANGEQH</sequence>
<name>A0A1H6U2L1_9MICO</name>
<organism evidence="4 5">
    <name type="scientific">Demequina mangrovi</name>
    <dbReference type="NCBI Taxonomy" id="1043493"/>
    <lineage>
        <taxon>Bacteria</taxon>
        <taxon>Bacillati</taxon>
        <taxon>Actinomycetota</taxon>
        <taxon>Actinomycetes</taxon>
        <taxon>Micrococcales</taxon>
        <taxon>Demequinaceae</taxon>
        <taxon>Demequina</taxon>
    </lineage>
</organism>
<comment type="similarity">
    <text evidence="1">Belongs to the GSP E family.</text>
</comment>
<reference evidence="5" key="1">
    <citation type="submission" date="2016-10" db="EMBL/GenBank/DDBJ databases">
        <authorList>
            <person name="Varghese N."/>
        </authorList>
    </citation>
    <scope>NUCLEOTIDE SEQUENCE [LARGE SCALE GENOMIC DNA]</scope>
    <source>
        <strain evidence="5">DSM 24868</strain>
    </source>
</reference>
<dbReference type="InterPro" id="IPR003593">
    <property type="entry name" value="AAA+_ATPase"/>
</dbReference>